<evidence type="ECO:0000256" key="1">
    <source>
        <dbReference type="ARBA" id="ARBA00007362"/>
    </source>
</evidence>
<dbReference type="InterPro" id="IPR000620">
    <property type="entry name" value="EamA_dom"/>
</dbReference>
<keyword evidence="2" id="KW-0812">Transmembrane</keyword>
<comment type="similarity">
    <text evidence="1">Belongs to the EamA transporter family.</text>
</comment>
<dbReference type="InterPro" id="IPR037185">
    <property type="entry name" value="EmrE-like"/>
</dbReference>
<dbReference type="GeneID" id="93159497"/>
<feature type="transmembrane region" description="Helical" evidence="2">
    <location>
        <begin position="49"/>
        <end position="66"/>
    </location>
</feature>
<dbReference type="Proteomes" id="UP000434241">
    <property type="component" value="Unassembled WGS sequence"/>
</dbReference>
<organism evidence="4 5">
    <name type="scientific">Holdemanella porci</name>
    <dbReference type="NCBI Taxonomy" id="2652276"/>
    <lineage>
        <taxon>Bacteria</taxon>
        <taxon>Bacillati</taxon>
        <taxon>Bacillota</taxon>
        <taxon>Erysipelotrichia</taxon>
        <taxon>Erysipelotrichales</taxon>
        <taxon>Erysipelotrichaceae</taxon>
        <taxon>Holdemanella</taxon>
    </lineage>
</organism>
<dbReference type="AlphaFoldDB" id="A0A6N7VIX6"/>
<feature type="transmembrane region" description="Helical" evidence="2">
    <location>
        <begin position="20"/>
        <end position="42"/>
    </location>
</feature>
<evidence type="ECO:0000313" key="4">
    <source>
        <dbReference type="EMBL" id="MSS57069.1"/>
    </source>
</evidence>
<accession>A0A6N7VIX6</accession>
<dbReference type="RefSeq" id="WP_154556612.1">
    <property type="nucleotide sequence ID" value="NZ_JAQXZU010000018.1"/>
</dbReference>
<dbReference type="EMBL" id="VUMR01000066">
    <property type="protein sequence ID" value="MSS57069.1"/>
    <property type="molecule type" value="Genomic_DNA"/>
</dbReference>
<evidence type="ECO:0000259" key="3">
    <source>
        <dbReference type="Pfam" id="PF00892"/>
    </source>
</evidence>
<keyword evidence="5" id="KW-1185">Reference proteome</keyword>
<evidence type="ECO:0000313" key="5">
    <source>
        <dbReference type="Proteomes" id="UP000434241"/>
    </source>
</evidence>
<sequence>MRERESRHFNDESTSKDGPASIVVPIDKLSILVTIVFSRVVFHEKLSKKALLGLILITVGTVTMTMI</sequence>
<protein>
    <submittedName>
        <fullName evidence="4">EamA family transporter</fullName>
    </submittedName>
</protein>
<evidence type="ECO:0000256" key="2">
    <source>
        <dbReference type="SAM" id="Phobius"/>
    </source>
</evidence>
<keyword evidence="2" id="KW-1133">Transmembrane helix</keyword>
<proteinExistence type="inferred from homology"/>
<reference evidence="4 5" key="1">
    <citation type="submission" date="2019-08" db="EMBL/GenBank/DDBJ databases">
        <title>In-depth cultivation of the pig gut microbiome towards novel bacterial diversity and tailored functional studies.</title>
        <authorList>
            <person name="Wylensek D."/>
            <person name="Hitch T.C.A."/>
            <person name="Clavel T."/>
        </authorList>
    </citation>
    <scope>NUCLEOTIDE SEQUENCE [LARGE SCALE GENOMIC DNA]</scope>
    <source>
        <strain evidence="4 5">LKV-472-APC-3</strain>
    </source>
</reference>
<comment type="caution">
    <text evidence="4">The sequence shown here is derived from an EMBL/GenBank/DDBJ whole genome shotgun (WGS) entry which is preliminary data.</text>
</comment>
<dbReference type="SUPFAM" id="SSF103481">
    <property type="entry name" value="Multidrug resistance efflux transporter EmrE"/>
    <property type="match status" value="1"/>
</dbReference>
<name>A0A6N7VIX6_9FIRM</name>
<keyword evidence="2" id="KW-0472">Membrane</keyword>
<gene>
    <name evidence="4" type="ORF">FYJ55_09395</name>
</gene>
<dbReference type="Gene3D" id="1.10.3730.20">
    <property type="match status" value="1"/>
</dbReference>
<feature type="domain" description="EamA" evidence="3">
    <location>
        <begin position="16"/>
        <end position="65"/>
    </location>
</feature>
<dbReference type="Pfam" id="PF00892">
    <property type="entry name" value="EamA"/>
    <property type="match status" value="1"/>
</dbReference>
<dbReference type="GO" id="GO:0016020">
    <property type="term" value="C:membrane"/>
    <property type="evidence" value="ECO:0007669"/>
    <property type="project" value="InterPro"/>
</dbReference>